<sequence length="62" mass="7356">MRPSYATRNSKALKEEIESLRQELVRSVHTNGSFVHEQVLHISQQLDKLIFELQRHKQKKTN</sequence>
<reference evidence="1" key="1">
    <citation type="submission" date="2021-04" db="EMBL/GenBank/DDBJ databases">
        <title>Draft genome sequence of Xylanibacillus composti strain K13.</title>
        <authorList>
            <person name="Uke A."/>
            <person name="Chhe C."/>
            <person name="Baramee S."/>
            <person name="Kosugi A."/>
        </authorList>
    </citation>
    <scope>NUCLEOTIDE SEQUENCE</scope>
    <source>
        <strain evidence="1">K13</strain>
    </source>
</reference>
<dbReference type="SUPFAM" id="SSF140500">
    <property type="entry name" value="BAS1536-like"/>
    <property type="match status" value="1"/>
</dbReference>
<dbReference type="AlphaFoldDB" id="A0A8J4H2W6"/>
<dbReference type="GO" id="GO:0043937">
    <property type="term" value="P:regulation of sporulation"/>
    <property type="evidence" value="ECO:0007669"/>
    <property type="project" value="InterPro"/>
</dbReference>
<evidence type="ECO:0008006" key="3">
    <source>
        <dbReference type="Google" id="ProtNLM"/>
    </source>
</evidence>
<dbReference type="Gene3D" id="4.10.280.10">
    <property type="entry name" value="Helix-loop-helix DNA-binding domain"/>
    <property type="match status" value="1"/>
</dbReference>
<dbReference type="InterPro" id="IPR037208">
    <property type="entry name" value="Spo0E-like_sf"/>
</dbReference>
<dbReference type="InterPro" id="IPR036638">
    <property type="entry name" value="HLH_DNA-bd_sf"/>
</dbReference>
<organism evidence="1 2">
    <name type="scientific">Xylanibacillus composti</name>
    <dbReference type="NCBI Taxonomy" id="1572762"/>
    <lineage>
        <taxon>Bacteria</taxon>
        <taxon>Bacillati</taxon>
        <taxon>Bacillota</taxon>
        <taxon>Bacilli</taxon>
        <taxon>Bacillales</taxon>
        <taxon>Paenibacillaceae</taxon>
        <taxon>Xylanibacillus</taxon>
    </lineage>
</organism>
<evidence type="ECO:0000313" key="2">
    <source>
        <dbReference type="Proteomes" id="UP000677918"/>
    </source>
</evidence>
<evidence type="ECO:0000313" key="1">
    <source>
        <dbReference type="EMBL" id="GIQ67718.1"/>
    </source>
</evidence>
<proteinExistence type="predicted"/>
<keyword evidence="2" id="KW-1185">Reference proteome</keyword>
<dbReference type="EMBL" id="BOVK01000006">
    <property type="protein sequence ID" value="GIQ67718.1"/>
    <property type="molecule type" value="Genomic_DNA"/>
</dbReference>
<dbReference type="Pfam" id="PF09388">
    <property type="entry name" value="SpoOE-like"/>
    <property type="match status" value="1"/>
</dbReference>
<dbReference type="Proteomes" id="UP000677918">
    <property type="component" value="Unassembled WGS sequence"/>
</dbReference>
<accession>A0A8J4H2W6</accession>
<protein>
    <recommendedName>
        <fullName evidence="3">Aspartyl-phosphate phosphatase Spo0E family protein</fullName>
    </recommendedName>
</protein>
<name>A0A8J4H2W6_9BACL</name>
<gene>
    <name evidence="1" type="ORF">XYCOK13_05420</name>
</gene>
<dbReference type="RefSeq" id="WP_213410353.1">
    <property type="nucleotide sequence ID" value="NZ_BOVK01000006.1"/>
</dbReference>
<comment type="caution">
    <text evidence="1">The sequence shown here is derived from an EMBL/GenBank/DDBJ whole genome shotgun (WGS) entry which is preliminary data.</text>
</comment>
<dbReference type="InterPro" id="IPR018540">
    <property type="entry name" value="Spo0E-like"/>
</dbReference>
<dbReference type="GO" id="GO:0046983">
    <property type="term" value="F:protein dimerization activity"/>
    <property type="evidence" value="ECO:0007669"/>
    <property type="project" value="InterPro"/>
</dbReference>